<protein>
    <submittedName>
        <fullName evidence="1">TIGR03086 family metal-binding protein</fullName>
    </submittedName>
</protein>
<dbReference type="EMBL" id="BAABFX010000013">
    <property type="protein sequence ID" value="GAA4390421.1"/>
    <property type="molecule type" value="Genomic_DNA"/>
</dbReference>
<dbReference type="Proteomes" id="UP001500390">
    <property type="component" value="Unassembled WGS sequence"/>
</dbReference>
<organism evidence="1 2">
    <name type="scientific">Ornithinibacter aureus</name>
    <dbReference type="NCBI Taxonomy" id="622664"/>
    <lineage>
        <taxon>Bacteria</taxon>
        <taxon>Bacillati</taxon>
        <taxon>Actinomycetota</taxon>
        <taxon>Actinomycetes</taxon>
        <taxon>Micrococcales</taxon>
        <taxon>Intrasporangiaceae</taxon>
        <taxon>Ornithinibacter</taxon>
    </lineage>
</organism>
<dbReference type="SUPFAM" id="SSF109854">
    <property type="entry name" value="DinB/YfiT-like putative metalloenzymes"/>
    <property type="match status" value="1"/>
</dbReference>
<dbReference type="InterPro" id="IPR017520">
    <property type="entry name" value="CHP03086"/>
</dbReference>
<reference evidence="2" key="1">
    <citation type="journal article" date="2019" name="Int. J. Syst. Evol. Microbiol.">
        <title>The Global Catalogue of Microorganisms (GCM) 10K type strain sequencing project: providing services to taxonomists for standard genome sequencing and annotation.</title>
        <authorList>
            <consortium name="The Broad Institute Genomics Platform"/>
            <consortium name="The Broad Institute Genome Sequencing Center for Infectious Disease"/>
            <person name="Wu L."/>
            <person name="Ma J."/>
        </authorList>
    </citation>
    <scope>NUCLEOTIDE SEQUENCE [LARGE SCALE GENOMIC DNA]</scope>
    <source>
        <strain evidence="2">JCM 17738</strain>
    </source>
</reference>
<evidence type="ECO:0000313" key="1">
    <source>
        <dbReference type="EMBL" id="GAA4390421.1"/>
    </source>
</evidence>
<dbReference type="RefSeq" id="WP_159898577.1">
    <property type="nucleotide sequence ID" value="NZ_BAABFX010000013.1"/>
</dbReference>
<sequence>MSQFTESSPADQHRVASEQLVAIAEQVSDWDAPTPVREWVARDIPEHLTWLGGFLGGLGVSVDIPHHDDLAAQVRSQAQAVQSLLESPAAAQDVDSPMGRMPLAQVIASFYTFDVIAHGWDLARSQGLEVTFDEDWATGAFHGMSAMGPALHASGQFGTPQPVGEDAPIQDRLLALLGRDPHWSPGA</sequence>
<gene>
    <name evidence="1" type="ORF">GCM10023153_07450</name>
</gene>
<dbReference type="InterPro" id="IPR034660">
    <property type="entry name" value="DinB/YfiT-like"/>
</dbReference>
<evidence type="ECO:0000313" key="2">
    <source>
        <dbReference type="Proteomes" id="UP001500390"/>
    </source>
</evidence>
<name>A0ABP8JGM3_9MICO</name>
<dbReference type="NCBIfam" id="TIGR03086">
    <property type="entry name" value="TIGR03086 family metal-binding protein"/>
    <property type="match status" value="1"/>
</dbReference>
<accession>A0ABP8JGM3</accession>
<keyword evidence="2" id="KW-1185">Reference proteome</keyword>
<proteinExistence type="predicted"/>
<comment type="caution">
    <text evidence="1">The sequence shown here is derived from an EMBL/GenBank/DDBJ whole genome shotgun (WGS) entry which is preliminary data.</text>
</comment>